<feature type="compositionally biased region" description="Basic and acidic residues" evidence="3">
    <location>
        <begin position="438"/>
        <end position="469"/>
    </location>
</feature>
<feature type="compositionally biased region" description="Low complexity" evidence="3">
    <location>
        <begin position="549"/>
        <end position="559"/>
    </location>
</feature>
<feature type="region of interest" description="Disordered" evidence="3">
    <location>
        <begin position="542"/>
        <end position="626"/>
    </location>
</feature>
<feature type="region of interest" description="Disordered" evidence="3">
    <location>
        <begin position="695"/>
        <end position="732"/>
    </location>
</feature>
<feature type="region of interest" description="Disordered" evidence="3">
    <location>
        <begin position="749"/>
        <end position="798"/>
    </location>
</feature>
<dbReference type="InterPro" id="IPR036388">
    <property type="entry name" value="WH-like_DNA-bd_sf"/>
</dbReference>
<reference evidence="5 6" key="1">
    <citation type="submission" date="2023-08" db="EMBL/GenBank/DDBJ databases">
        <title>Black Yeasts Isolated from many extreme environments.</title>
        <authorList>
            <person name="Coleine C."/>
            <person name="Stajich J.E."/>
            <person name="Selbmann L."/>
        </authorList>
    </citation>
    <scope>NUCLEOTIDE SEQUENCE [LARGE SCALE GENOMIC DNA]</scope>
    <source>
        <strain evidence="5 6">CCFEE 5885</strain>
    </source>
</reference>
<feature type="region of interest" description="Disordered" evidence="3">
    <location>
        <begin position="1"/>
        <end position="86"/>
    </location>
</feature>
<dbReference type="InterPro" id="IPR036390">
    <property type="entry name" value="WH_DNA-bd_sf"/>
</dbReference>
<feature type="compositionally biased region" description="Polar residues" evidence="3">
    <location>
        <begin position="48"/>
        <end position="62"/>
    </location>
</feature>
<keyword evidence="6" id="KW-1185">Reference proteome</keyword>
<feature type="compositionally biased region" description="Low complexity" evidence="3">
    <location>
        <begin position="1"/>
        <end position="12"/>
    </location>
</feature>
<feature type="compositionally biased region" description="Polar residues" evidence="3">
    <location>
        <begin position="72"/>
        <end position="83"/>
    </location>
</feature>
<feature type="compositionally biased region" description="Low complexity" evidence="3">
    <location>
        <begin position="297"/>
        <end position="306"/>
    </location>
</feature>
<feature type="region of interest" description="Disordered" evidence="3">
    <location>
        <begin position="277"/>
        <end position="320"/>
    </location>
</feature>
<feature type="compositionally biased region" description="Low complexity" evidence="3">
    <location>
        <begin position="484"/>
        <end position="529"/>
    </location>
</feature>
<dbReference type="InterPro" id="IPR021950">
    <property type="entry name" value="Spt20"/>
</dbReference>
<comment type="caution">
    <text evidence="5">The sequence shown here is derived from an EMBL/GenBank/DDBJ whole genome shotgun (WGS) entry which is preliminary data.</text>
</comment>
<dbReference type="PRINTS" id="PR00053">
    <property type="entry name" value="FORKHEAD"/>
</dbReference>
<feature type="compositionally biased region" description="Low complexity" evidence="3">
    <location>
        <begin position="695"/>
        <end position="720"/>
    </location>
</feature>
<feature type="region of interest" description="Disordered" evidence="3">
    <location>
        <begin position="438"/>
        <end position="529"/>
    </location>
</feature>
<dbReference type="PANTHER" id="PTHR13526">
    <property type="entry name" value="TRANSCRIPTION FACTOR SPT20 HOMOLOG"/>
    <property type="match status" value="1"/>
</dbReference>
<keyword evidence="1 2" id="KW-0238">DNA-binding</keyword>
<dbReference type="SUPFAM" id="SSF46785">
    <property type="entry name" value="Winged helix' DNA-binding domain"/>
    <property type="match status" value="1"/>
</dbReference>
<evidence type="ECO:0000256" key="1">
    <source>
        <dbReference type="ARBA" id="ARBA00023125"/>
    </source>
</evidence>
<feature type="compositionally biased region" description="Low complexity" evidence="3">
    <location>
        <begin position="753"/>
        <end position="795"/>
    </location>
</feature>
<dbReference type="Pfam" id="PF00250">
    <property type="entry name" value="Forkhead"/>
    <property type="match status" value="1"/>
</dbReference>
<dbReference type="Proteomes" id="UP001345013">
    <property type="component" value="Unassembled WGS sequence"/>
</dbReference>
<evidence type="ECO:0000313" key="5">
    <source>
        <dbReference type="EMBL" id="KAK5085087.1"/>
    </source>
</evidence>
<dbReference type="InterPro" id="IPR046468">
    <property type="entry name" value="Spt20-like_SEP"/>
</dbReference>
<dbReference type="PANTHER" id="PTHR13526:SF8">
    <property type="entry name" value="TRANSCRIPTION FACTOR SPT20 HOMOLOG"/>
    <property type="match status" value="1"/>
</dbReference>
<feature type="compositionally biased region" description="Low complexity" evidence="3">
    <location>
        <begin position="27"/>
        <end position="47"/>
    </location>
</feature>
<dbReference type="PROSITE" id="PS00657">
    <property type="entry name" value="FORK_HEAD_1"/>
    <property type="match status" value="1"/>
</dbReference>
<evidence type="ECO:0000256" key="2">
    <source>
        <dbReference type="PROSITE-ProRule" id="PRU00089"/>
    </source>
</evidence>
<dbReference type="Pfam" id="PF12090">
    <property type="entry name" value="Spt20_SEP"/>
    <property type="match status" value="1"/>
</dbReference>
<keyword evidence="2" id="KW-0539">Nucleus</keyword>
<evidence type="ECO:0000256" key="3">
    <source>
        <dbReference type="SAM" id="MobiDB-lite"/>
    </source>
</evidence>
<sequence>MAAMSKPTGTATKTKKPSVSLQTNATSRAGPPSSSPSSAARRLPGSAQTQATPTTNGASTNGLARPSRRLQRLSTRISTSDNANMEKKAAWTPEPYVSTEKHILTKYKGKPPSLIVHLYPTYFRFDQQEGSFAYRSEMRIFIEHLRKKTIPHDMLEEFRKDNVKFYDGWLIVRVVDHKSIGTEATGTHGAGDDDKPFSIHNYNHFITPSPCAPYPTREQQTQSAPIKMERSGSTEKENVAPESNDATTKPGKPQPRVFHVALRPTHLSKHVDLMLDCTAPDPKAKKPQKPAQPPTPVGTVPSTPSTERPPPPKKQKLRIDPKDHLEYEARVLNATAPPLYLEPAIDLEDMDRIHKMLTDPLCQEAPPSPRSRKRTVAELAAEDRHAKEQERFMLVMDARGSGTAAASAGGVDPQAGNVAFQPRFERFNALDNIRRELNEKKQRENEERLQHDELRRSQQQQRHEEEQKRQANQAAIAQRKEQAILRQQQQQQHQNQMQMQQQRQNQEAMAAQQAQRRSAAQQQPNGIPPQMQNQIMQQVSSPIVRQGTPNAASSPAAANGRPMARNGSQAGGAASPPRPASSLQHGHPAAAGMMRQPSNQGAPSRNGTPQIPHSTPGMPNATPIMRQNTPAHTMTQASPMVSMAMPTPQMGQAQMQQQMPNGMHPGMTQQQLAAMQHRRQQIQQAQMNGQQLNPQMAQHMAQQQAQAQQAALRRQAEAAQGTPQPQHMSPVPQQTQNYNAQLRRQMMAQMPNQGSPGPNQMSQQQMQQMQMQQMQAQQAMQAGQQAQQPNNQSQQRPTPAQNMLNQLTMQYFKQLMTQESQKFNGNPNMIPAGLKQQLQLNAQKQAVAHMRQRAMAQNQQMQNGMMQGQNNQMMNMGQMQMANNMNPNMAAMQQQNVQARQMQQQHIQMAQQQMPPGLSLSPDERDQSQMLLQQAFEPRLHFDDRGLRVVSGASGEGFSPVSVVRSLDRPHESSGRGMIEETRAQMLLPSPENMPPVEDVELGRKPPYSYRQLAAMAILRDPARNLFTSEICDWISQHFQFYRDDDTKQAGPRNRLAHGIRANIRSWSGFIVVAAWGHQNRWSLTPASALEYYYEELEPAPESP</sequence>
<evidence type="ECO:0000313" key="6">
    <source>
        <dbReference type="Proteomes" id="UP001345013"/>
    </source>
</evidence>
<dbReference type="SMART" id="SM00339">
    <property type="entry name" value="FH"/>
    <property type="match status" value="1"/>
</dbReference>
<feature type="compositionally biased region" description="Polar residues" evidence="3">
    <location>
        <begin position="721"/>
        <end position="732"/>
    </location>
</feature>
<accession>A0ABR0K443</accession>
<feature type="DNA-binding region" description="Fork-head" evidence="2">
    <location>
        <begin position="1005"/>
        <end position="1093"/>
    </location>
</feature>
<protein>
    <recommendedName>
        <fullName evidence="4">Fork-head domain-containing protein</fullName>
    </recommendedName>
</protein>
<organism evidence="5 6">
    <name type="scientific">Lithohypha guttulata</name>
    <dbReference type="NCBI Taxonomy" id="1690604"/>
    <lineage>
        <taxon>Eukaryota</taxon>
        <taxon>Fungi</taxon>
        <taxon>Dikarya</taxon>
        <taxon>Ascomycota</taxon>
        <taxon>Pezizomycotina</taxon>
        <taxon>Eurotiomycetes</taxon>
        <taxon>Chaetothyriomycetidae</taxon>
        <taxon>Chaetothyriales</taxon>
        <taxon>Trichomeriaceae</taxon>
        <taxon>Lithohypha</taxon>
    </lineage>
</organism>
<evidence type="ECO:0000259" key="4">
    <source>
        <dbReference type="PROSITE" id="PS50039"/>
    </source>
</evidence>
<comment type="subcellular location">
    <subcellularLocation>
        <location evidence="2">Nucleus</location>
    </subcellularLocation>
</comment>
<name>A0ABR0K443_9EURO</name>
<feature type="region of interest" description="Disordered" evidence="3">
    <location>
        <begin position="208"/>
        <end position="256"/>
    </location>
</feature>
<gene>
    <name evidence="5" type="ORF">LTR24_007223</name>
</gene>
<dbReference type="PROSITE" id="PS50039">
    <property type="entry name" value="FORK_HEAD_3"/>
    <property type="match status" value="1"/>
</dbReference>
<feature type="domain" description="Fork-head" evidence="4">
    <location>
        <begin position="1005"/>
        <end position="1093"/>
    </location>
</feature>
<dbReference type="EMBL" id="JAVRRG010000105">
    <property type="protein sequence ID" value="KAK5085087.1"/>
    <property type="molecule type" value="Genomic_DNA"/>
</dbReference>
<feature type="compositionally biased region" description="Polar residues" evidence="3">
    <location>
        <begin position="596"/>
        <end position="613"/>
    </location>
</feature>
<proteinExistence type="predicted"/>
<dbReference type="InterPro" id="IPR018122">
    <property type="entry name" value="TF_fork_head_CS_1"/>
</dbReference>
<dbReference type="Gene3D" id="1.10.10.10">
    <property type="entry name" value="Winged helix-like DNA-binding domain superfamily/Winged helix DNA-binding domain"/>
    <property type="match status" value="1"/>
</dbReference>
<feature type="compositionally biased region" description="Basic and acidic residues" evidence="3">
    <location>
        <begin position="227"/>
        <end position="239"/>
    </location>
</feature>
<dbReference type="InterPro" id="IPR001766">
    <property type="entry name" value="Fork_head_dom"/>
</dbReference>